<gene>
    <name evidence="4" type="ORF">TBRA_LOCUS11749</name>
</gene>
<dbReference type="GO" id="GO:0008270">
    <property type="term" value="F:zinc ion binding"/>
    <property type="evidence" value="ECO:0007669"/>
    <property type="project" value="UniProtKB-KW"/>
</dbReference>
<evidence type="ECO:0000256" key="1">
    <source>
        <dbReference type="PROSITE-ProRule" id="PRU00047"/>
    </source>
</evidence>
<dbReference type="SMART" id="SM00343">
    <property type="entry name" value="ZnF_C2HC"/>
    <property type="match status" value="2"/>
</dbReference>
<keyword evidence="1" id="KW-0479">Metal-binding</keyword>
<name>A0A6H5IYH4_9HYME</name>
<evidence type="ECO:0000259" key="3">
    <source>
        <dbReference type="PROSITE" id="PS50158"/>
    </source>
</evidence>
<evidence type="ECO:0000313" key="5">
    <source>
        <dbReference type="Proteomes" id="UP000479190"/>
    </source>
</evidence>
<keyword evidence="5" id="KW-1185">Reference proteome</keyword>
<dbReference type="AlphaFoldDB" id="A0A6H5IYH4"/>
<dbReference type="OrthoDB" id="3863715at2759"/>
<dbReference type="PANTHER" id="PTHR23002">
    <property type="entry name" value="ZINC FINGER CCHC DOMAIN CONTAINING PROTEIN"/>
    <property type="match status" value="1"/>
</dbReference>
<protein>
    <recommendedName>
        <fullName evidence="3">CCHC-type domain-containing protein</fullName>
    </recommendedName>
</protein>
<organism evidence="4 5">
    <name type="scientific">Trichogramma brassicae</name>
    <dbReference type="NCBI Taxonomy" id="86971"/>
    <lineage>
        <taxon>Eukaryota</taxon>
        <taxon>Metazoa</taxon>
        <taxon>Ecdysozoa</taxon>
        <taxon>Arthropoda</taxon>
        <taxon>Hexapoda</taxon>
        <taxon>Insecta</taxon>
        <taxon>Pterygota</taxon>
        <taxon>Neoptera</taxon>
        <taxon>Endopterygota</taxon>
        <taxon>Hymenoptera</taxon>
        <taxon>Apocrita</taxon>
        <taxon>Proctotrupomorpha</taxon>
        <taxon>Chalcidoidea</taxon>
        <taxon>Trichogrammatidae</taxon>
        <taxon>Trichogramma</taxon>
    </lineage>
</organism>
<feature type="compositionally biased region" description="Basic residues" evidence="2">
    <location>
        <begin position="66"/>
        <end position="78"/>
    </location>
</feature>
<dbReference type="SUPFAM" id="SSF57756">
    <property type="entry name" value="Retrovirus zinc finger-like domains"/>
    <property type="match status" value="2"/>
</dbReference>
<accession>A0A6H5IYH4</accession>
<feature type="domain" description="CCHC-type" evidence="3">
    <location>
        <begin position="140"/>
        <end position="157"/>
    </location>
</feature>
<feature type="domain" description="CCHC-type" evidence="3">
    <location>
        <begin position="124"/>
        <end position="139"/>
    </location>
</feature>
<keyword evidence="1" id="KW-0863">Zinc-finger</keyword>
<proteinExistence type="predicted"/>
<reference evidence="4 5" key="1">
    <citation type="submission" date="2020-02" db="EMBL/GenBank/DDBJ databases">
        <authorList>
            <person name="Ferguson B K."/>
        </authorList>
    </citation>
    <scope>NUCLEOTIDE SEQUENCE [LARGE SCALE GENOMIC DNA]</scope>
</reference>
<dbReference type="PROSITE" id="PS50158">
    <property type="entry name" value="ZF_CCHC"/>
    <property type="match status" value="2"/>
</dbReference>
<sequence>MPSSVRKIQKAGERYEEALEISRNSKRSESETILPLPAKPPRQTHKIAAVSEVDEESSVAKEIRQAKPKKRRTPKKKREKTEESVTGVHSAPKQTPNPGQQQQATTSAANGKARSNNARFVGACYTCSETGHRANECPRRRCFRCQEIGHLAPQCPRAPSAICQVCGTPNAEFRNCERCAPYRQAWGNGNAGRQDSPLPAPQGSLN</sequence>
<dbReference type="Gene3D" id="4.10.60.10">
    <property type="entry name" value="Zinc finger, CCHC-type"/>
    <property type="match status" value="2"/>
</dbReference>
<dbReference type="EMBL" id="CADCXV010000992">
    <property type="protein sequence ID" value="CAB0040012.1"/>
    <property type="molecule type" value="Genomic_DNA"/>
</dbReference>
<dbReference type="Proteomes" id="UP000479190">
    <property type="component" value="Unassembled WGS sequence"/>
</dbReference>
<keyword evidence="1" id="KW-0862">Zinc</keyword>
<feature type="compositionally biased region" description="Polar residues" evidence="2">
    <location>
        <begin position="92"/>
        <end position="113"/>
    </location>
</feature>
<dbReference type="GO" id="GO:0003676">
    <property type="term" value="F:nucleic acid binding"/>
    <property type="evidence" value="ECO:0007669"/>
    <property type="project" value="InterPro"/>
</dbReference>
<dbReference type="Pfam" id="PF00098">
    <property type="entry name" value="zf-CCHC"/>
    <property type="match status" value="2"/>
</dbReference>
<dbReference type="InterPro" id="IPR051714">
    <property type="entry name" value="Znf_CCHC_NABP"/>
</dbReference>
<evidence type="ECO:0000256" key="2">
    <source>
        <dbReference type="SAM" id="MobiDB-lite"/>
    </source>
</evidence>
<evidence type="ECO:0000313" key="4">
    <source>
        <dbReference type="EMBL" id="CAB0040012.1"/>
    </source>
</evidence>
<dbReference type="InterPro" id="IPR036875">
    <property type="entry name" value="Znf_CCHC_sf"/>
</dbReference>
<feature type="region of interest" description="Disordered" evidence="2">
    <location>
        <begin position="18"/>
        <end position="113"/>
    </location>
</feature>
<dbReference type="InterPro" id="IPR001878">
    <property type="entry name" value="Znf_CCHC"/>
</dbReference>